<evidence type="ECO:0000313" key="2">
    <source>
        <dbReference type="EMBL" id="CCD25126.1"/>
    </source>
</evidence>
<dbReference type="PANTHER" id="PTHR28002">
    <property type="entry name" value="MIOREX COMPLEX COMPONENT 11"/>
    <property type="match status" value="1"/>
</dbReference>
<dbReference type="KEGG" id="ndi:NDAI_0E03090"/>
<sequence length="264" mass="31083">MSARFYSKNMMLSVSEGLGQYNKHNFFIKDLGLFIKCDLLYITNRSRFCSTMFQNLLRTNVKGSLCNFQVPSRLLVTSFRQQQPNTNGITFRLCYSTKPEITKDQRRKDEYNDKLHKMIKKSKVLTRLNDNPKFSHYFNRLSETGTIPTVTSFLLLHELTAIAPLLLLWWIFYNLDFEGESTSFELPDYIHDLLERCNKAIDKLVGDKYDGKFDRKKLVLTGAISYTIVKLLYPARILLSLWGAPYFGRWMMIPFQRLKMYLKK</sequence>
<feature type="transmembrane region" description="Helical" evidence="1">
    <location>
        <begin position="150"/>
        <end position="172"/>
    </location>
</feature>
<proteinExistence type="predicted"/>
<dbReference type="PANTHER" id="PTHR28002:SF1">
    <property type="entry name" value="MIOREX COMPLEX COMPONENT 11"/>
    <property type="match status" value="1"/>
</dbReference>
<gene>
    <name evidence="2" type="primary">NDAI0E03090</name>
    <name evidence="2" type="ordered locus">NDAI_0E03090</name>
</gene>
<accession>G0WBK6</accession>
<dbReference type="eggNOG" id="ENOG502S09K">
    <property type="taxonomic scope" value="Eukaryota"/>
</dbReference>
<keyword evidence="1" id="KW-0472">Membrane</keyword>
<name>G0WBK6_NAUDC</name>
<evidence type="ECO:0000256" key="1">
    <source>
        <dbReference type="SAM" id="Phobius"/>
    </source>
</evidence>
<dbReference type="HOGENOM" id="CLU_071379_3_0_1"/>
<dbReference type="InterPro" id="IPR018811">
    <property type="entry name" value="MRX11"/>
</dbReference>
<dbReference type="GeneID" id="11498704"/>
<dbReference type="Proteomes" id="UP000000689">
    <property type="component" value="Chromosome 5"/>
</dbReference>
<keyword evidence="3" id="KW-1185">Reference proteome</keyword>
<dbReference type="Pfam" id="PF10306">
    <property type="entry name" value="FLILHELTA"/>
    <property type="match status" value="1"/>
</dbReference>
<dbReference type="AlphaFoldDB" id="G0WBK6"/>
<protein>
    <submittedName>
        <fullName evidence="2">Uncharacterized protein</fullName>
    </submittedName>
</protein>
<organism evidence="2 3">
    <name type="scientific">Naumovozyma dairenensis (strain ATCC 10597 / BCRC 20456 / CBS 421 / NBRC 0211 / NRRL Y-12639)</name>
    <name type="common">Saccharomyces dairenensis</name>
    <dbReference type="NCBI Taxonomy" id="1071378"/>
    <lineage>
        <taxon>Eukaryota</taxon>
        <taxon>Fungi</taxon>
        <taxon>Dikarya</taxon>
        <taxon>Ascomycota</taxon>
        <taxon>Saccharomycotina</taxon>
        <taxon>Saccharomycetes</taxon>
        <taxon>Saccharomycetales</taxon>
        <taxon>Saccharomycetaceae</taxon>
        <taxon>Naumovozyma</taxon>
    </lineage>
</organism>
<keyword evidence="1" id="KW-0812">Transmembrane</keyword>
<dbReference type="GO" id="GO:0005739">
    <property type="term" value="C:mitochondrion"/>
    <property type="evidence" value="ECO:0007669"/>
    <property type="project" value="TreeGrafter"/>
</dbReference>
<keyword evidence="1" id="KW-1133">Transmembrane helix</keyword>
<reference evidence="2 3" key="1">
    <citation type="journal article" date="2011" name="Proc. Natl. Acad. Sci. U.S.A.">
        <title>Evolutionary erosion of yeast sex chromosomes by mating-type switching accidents.</title>
        <authorList>
            <person name="Gordon J.L."/>
            <person name="Armisen D."/>
            <person name="Proux-Wera E."/>
            <person name="Oheigeartaigh S.S."/>
            <person name="Byrne K.P."/>
            <person name="Wolfe K.H."/>
        </authorList>
    </citation>
    <scope>NUCLEOTIDE SEQUENCE [LARGE SCALE GENOMIC DNA]</scope>
    <source>
        <strain evidence="3">ATCC 10597 / BCRC 20456 / CBS 421 / NBRC 0211 / NRRL Y-12639</strain>
    </source>
</reference>
<dbReference type="OrthoDB" id="5580261at2759"/>
<dbReference type="STRING" id="1071378.G0WBK6"/>
<dbReference type="RefSeq" id="XP_003670369.1">
    <property type="nucleotide sequence ID" value="XM_003670321.1"/>
</dbReference>
<dbReference type="EMBL" id="HE580271">
    <property type="protein sequence ID" value="CCD25126.1"/>
    <property type="molecule type" value="Genomic_DNA"/>
</dbReference>
<evidence type="ECO:0000313" key="3">
    <source>
        <dbReference type="Proteomes" id="UP000000689"/>
    </source>
</evidence>